<dbReference type="EMBL" id="LBTJ01000049">
    <property type="protein sequence ID" value="KKQ36932.1"/>
    <property type="molecule type" value="Genomic_DNA"/>
</dbReference>
<evidence type="ECO:0000313" key="2">
    <source>
        <dbReference type="Proteomes" id="UP000034471"/>
    </source>
</evidence>
<evidence type="ECO:0000313" key="1">
    <source>
        <dbReference type="EMBL" id="KKQ36932.1"/>
    </source>
</evidence>
<dbReference type="STRING" id="1618481.US54_C0049G0005"/>
<sequence>MLTVIAGEDSVASRSKLQDLKKIYRNDGYLVEQTTVDTLPEVLKNSSGVRDLFGKQSIYFVDGISTKYKGRINTSFKNIVQQLAEEKNIHIVDWENGKSAYELSSLKRIATVFDEYKPGKNIFQLLEACYPKNLKIFLDTLDVVAVTQEITFIYTLLWKHVRKLIQAQHNTLDSSVPSWQKQKLVFQSQKWDQPTLMKFYERLARIDVSFKTNSTTYDLKESIELLVCYYLK</sequence>
<dbReference type="GO" id="GO:0006260">
    <property type="term" value="P:DNA replication"/>
    <property type="evidence" value="ECO:0007669"/>
    <property type="project" value="InterPro"/>
</dbReference>
<dbReference type="GO" id="GO:0003677">
    <property type="term" value="F:DNA binding"/>
    <property type="evidence" value="ECO:0007669"/>
    <property type="project" value="InterPro"/>
</dbReference>
<dbReference type="AlphaFoldDB" id="A0A0G0H449"/>
<dbReference type="InterPro" id="IPR008921">
    <property type="entry name" value="DNA_pol3_clamp-load_cplx_C"/>
</dbReference>
<dbReference type="Gene3D" id="1.20.272.10">
    <property type="match status" value="1"/>
</dbReference>
<reference evidence="1 2" key="1">
    <citation type="journal article" date="2015" name="Nature">
        <title>rRNA introns, odd ribosomes, and small enigmatic genomes across a large radiation of phyla.</title>
        <authorList>
            <person name="Brown C.T."/>
            <person name="Hug L.A."/>
            <person name="Thomas B.C."/>
            <person name="Sharon I."/>
            <person name="Castelle C.J."/>
            <person name="Singh A."/>
            <person name="Wilkins M.J."/>
            <person name="Williams K.H."/>
            <person name="Banfield J.F."/>
        </authorList>
    </citation>
    <scope>NUCLEOTIDE SEQUENCE [LARGE SCALE GENOMIC DNA]</scope>
</reference>
<name>A0A0G0H449_9BACT</name>
<dbReference type="SUPFAM" id="SSF48019">
    <property type="entry name" value="post-AAA+ oligomerization domain-like"/>
    <property type="match status" value="1"/>
</dbReference>
<proteinExistence type="predicted"/>
<comment type="caution">
    <text evidence="1">The sequence shown here is derived from an EMBL/GenBank/DDBJ whole genome shotgun (WGS) entry which is preliminary data.</text>
</comment>
<dbReference type="Proteomes" id="UP000034471">
    <property type="component" value="Unassembled WGS sequence"/>
</dbReference>
<evidence type="ECO:0008006" key="3">
    <source>
        <dbReference type="Google" id="ProtNLM"/>
    </source>
</evidence>
<gene>
    <name evidence="1" type="ORF">US54_C0049G0005</name>
</gene>
<organism evidence="1 2">
    <name type="scientific">Candidatus Roizmanbacteria bacterium GW2011_GWA2_37_7</name>
    <dbReference type="NCBI Taxonomy" id="1618481"/>
    <lineage>
        <taxon>Bacteria</taxon>
        <taxon>Candidatus Roizmaniibacteriota</taxon>
    </lineage>
</organism>
<protein>
    <recommendedName>
        <fullName evidence="3">DNA polymerase III delta N-terminal domain-containing protein</fullName>
    </recommendedName>
</protein>
<accession>A0A0G0H449</accession>